<dbReference type="OrthoDB" id="3944128at2759"/>
<sequence length="937" mass="100985">MKLRSGNGLSLRGSFFGFFITALWARMSSGFPEGLPRVVSASNSSFWTNSTPFTHSPTFTYLASSTSGTTPISSLGAVSYGISSNFNDLINKNPVPSNTSVGLNRDPATIAASSPSGTVEHRHDGNSSFGSVTTSSPAVSLLSSRVTSPIIPTTRVAYSAWNGTQGQNFRYPNITNVFSNDTQTQRPALTKITHPSLINSTTTIPSTTSMIPCPTSYATNYSIALRTFPGWCSKVEAEMWDREYVSYSDKCLQFYCTDSYYRAIDAYTGPFTEMRTYTQEWLDWSLTTNDGVVDFAWATEVSTIISTVVAGKFDLVKRKAPCCGQCTLRADTVHFIYWPETAMATTLHNGTIETMSATITDDLGSTFVDEAGFTFTSPSVYIAFDTLVAFDQCSTYLGTPLAKTTIAFDISEISTIQPYEMTYCTGGSSMAGWEDFFWSTKATVAINLPDLVKNCTVYPWGDPFHPYDPHNELYAYYGQQNPCYPLIAIPDRIKSLQPEWNHCTGLWDGFYDPPKYLTPGKYLVPTTLPSSSIPTTPPTPGQTIPNVPAQTANPLVPTRGNSIPNVPTPVQNVLSTILGNGPDGPIVFPVTDGPLITAILTIPSPISFKNHASQPLDPFPFSDPGLIVPVRPGSPSNPGNNPHDPLEPLEPLDPGNPVDPGNRPVTGVFTRSNGALILPVRPGDVTALPTPPLILTLDGKVITANPSRNIVVSGQTLGPGRTITITGMSLTLNNGDITTVSAKRIEMDMKGTYIVIGGTLTIEMTPAYTLPPVFGRNTIIKVSELTIVIDAEGIVRLGTTILVFGTSFVVGGVTKTVSDGGVRVEDGTTISLGVEGTRLWIGTRTITLITRISEGEGSSKGMKGATVTPAAVGTIVLASRTRYDSDTTEEEKTRSGTQQTATGLFVPEPSRGRRLKNDLEAWIWAWCVVMGIGWVEI</sequence>
<feature type="compositionally biased region" description="Low complexity" evidence="1">
    <location>
        <begin position="633"/>
        <end position="643"/>
    </location>
</feature>
<feature type="compositionally biased region" description="Basic and acidic residues" evidence="1">
    <location>
        <begin position="882"/>
        <end position="894"/>
    </location>
</feature>
<keyword evidence="3" id="KW-1185">Reference proteome</keyword>
<name>A0A9P9DGS0_9PLEO</name>
<feature type="region of interest" description="Disordered" evidence="1">
    <location>
        <begin position="882"/>
        <end position="905"/>
    </location>
</feature>
<dbReference type="EMBL" id="JAGMWT010000012">
    <property type="protein sequence ID" value="KAH7118717.1"/>
    <property type="molecule type" value="Genomic_DNA"/>
</dbReference>
<comment type="caution">
    <text evidence="2">The sequence shown here is derived from an EMBL/GenBank/DDBJ whole genome shotgun (WGS) entry which is preliminary data.</text>
</comment>
<organism evidence="2 3">
    <name type="scientific">Dendryphion nanum</name>
    <dbReference type="NCBI Taxonomy" id="256645"/>
    <lineage>
        <taxon>Eukaryota</taxon>
        <taxon>Fungi</taxon>
        <taxon>Dikarya</taxon>
        <taxon>Ascomycota</taxon>
        <taxon>Pezizomycotina</taxon>
        <taxon>Dothideomycetes</taxon>
        <taxon>Pleosporomycetidae</taxon>
        <taxon>Pleosporales</taxon>
        <taxon>Torulaceae</taxon>
        <taxon>Dendryphion</taxon>
    </lineage>
</organism>
<feature type="region of interest" description="Disordered" evidence="1">
    <location>
        <begin position="627"/>
        <end position="665"/>
    </location>
</feature>
<gene>
    <name evidence="2" type="ORF">B0J11DRAFT_582527</name>
</gene>
<evidence type="ECO:0000256" key="1">
    <source>
        <dbReference type="SAM" id="MobiDB-lite"/>
    </source>
</evidence>
<protein>
    <submittedName>
        <fullName evidence="2">Uncharacterized protein</fullName>
    </submittedName>
</protein>
<evidence type="ECO:0000313" key="3">
    <source>
        <dbReference type="Proteomes" id="UP000700596"/>
    </source>
</evidence>
<dbReference type="Proteomes" id="UP000700596">
    <property type="component" value="Unassembled WGS sequence"/>
</dbReference>
<dbReference type="AlphaFoldDB" id="A0A9P9DGS0"/>
<reference evidence="2" key="1">
    <citation type="journal article" date="2021" name="Nat. Commun.">
        <title>Genetic determinants of endophytism in the Arabidopsis root mycobiome.</title>
        <authorList>
            <person name="Mesny F."/>
            <person name="Miyauchi S."/>
            <person name="Thiergart T."/>
            <person name="Pickel B."/>
            <person name="Atanasova L."/>
            <person name="Karlsson M."/>
            <person name="Huettel B."/>
            <person name="Barry K.W."/>
            <person name="Haridas S."/>
            <person name="Chen C."/>
            <person name="Bauer D."/>
            <person name="Andreopoulos W."/>
            <person name="Pangilinan J."/>
            <person name="LaButti K."/>
            <person name="Riley R."/>
            <person name="Lipzen A."/>
            <person name="Clum A."/>
            <person name="Drula E."/>
            <person name="Henrissat B."/>
            <person name="Kohler A."/>
            <person name="Grigoriev I.V."/>
            <person name="Martin F.M."/>
            <person name="Hacquard S."/>
        </authorList>
    </citation>
    <scope>NUCLEOTIDE SEQUENCE</scope>
    <source>
        <strain evidence="2">MPI-CAGE-CH-0243</strain>
    </source>
</reference>
<proteinExistence type="predicted"/>
<evidence type="ECO:0000313" key="2">
    <source>
        <dbReference type="EMBL" id="KAH7118717.1"/>
    </source>
</evidence>
<feature type="region of interest" description="Disordered" evidence="1">
    <location>
        <begin position="108"/>
        <end position="131"/>
    </location>
</feature>
<accession>A0A9P9DGS0</accession>